<sequence>VISQMPYFRISGGRNHIFVFPSGAGAHLFKSWATYINRSIILTPEAAIVVVKIRNLETLK</sequence>
<evidence type="ECO:0000313" key="2">
    <source>
        <dbReference type="Proteomes" id="UP000265520"/>
    </source>
</evidence>
<protein>
    <submittedName>
        <fullName evidence="1">Exostosin family protein</fullName>
    </submittedName>
</protein>
<organism evidence="1 2">
    <name type="scientific">Trifolium medium</name>
    <dbReference type="NCBI Taxonomy" id="97028"/>
    <lineage>
        <taxon>Eukaryota</taxon>
        <taxon>Viridiplantae</taxon>
        <taxon>Streptophyta</taxon>
        <taxon>Embryophyta</taxon>
        <taxon>Tracheophyta</taxon>
        <taxon>Spermatophyta</taxon>
        <taxon>Magnoliopsida</taxon>
        <taxon>eudicotyledons</taxon>
        <taxon>Gunneridae</taxon>
        <taxon>Pentapetalae</taxon>
        <taxon>rosids</taxon>
        <taxon>fabids</taxon>
        <taxon>Fabales</taxon>
        <taxon>Fabaceae</taxon>
        <taxon>Papilionoideae</taxon>
        <taxon>50 kb inversion clade</taxon>
        <taxon>NPAAA clade</taxon>
        <taxon>Hologalegina</taxon>
        <taxon>IRL clade</taxon>
        <taxon>Trifolieae</taxon>
        <taxon>Trifolium</taxon>
    </lineage>
</organism>
<dbReference type="EMBL" id="LXQA010105428">
    <property type="protein sequence ID" value="MCI17435.1"/>
    <property type="molecule type" value="Genomic_DNA"/>
</dbReference>
<evidence type="ECO:0000313" key="1">
    <source>
        <dbReference type="EMBL" id="MCI17435.1"/>
    </source>
</evidence>
<feature type="non-terminal residue" evidence="1">
    <location>
        <position position="1"/>
    </location>
</feature>
<reference evidence="1 2" key="1">
    <citation type="journal article" date="2018" name="Front. Plant Sci.">
        <title>Red Clover (Trifolium pratense) and Zigzag Clover (T. medium) - A Picture of Genomic Similarities and Differences.</title>
        <authorList>
            <person name="Dluhosova J."/>
            <person name="Istvanek J."/>
            <person name="Nedelnik J."/>
            <person name="Repkova J."/>
        </authorList>
    </citation>
    <scope>NUCLEOTIDE SEQUENCE [LARGE SCALE GENOMIC DNA]</scope>
    <source>
        <strain evidence="2">cv. 10/8</strain>
        <tissue evidence="1">Leaf</tissue>
    </source>
</reference>
<proteinExistence type="predicted"/>
<dbReference type="Proteomes" id="UP000265520">
    <property type="component" value="Unassembled WGS sequence"/>
</dbReference>
<keyword evidence="2" id="KW-1185">Reference proteome</keyword>
<comment type="caution">
    <text evidence="1">The sequence shown here is derived from an EMBL/GenBank/DDBJ whole genome shotgun (WGS) entry which is preliminary data.</text>
</comment>
<name>A0A392Q2G6_9FABA</name>
<dbReference type="AlphaFoldDB" id="A0A392Q2G6"/>
<accession>A0A392Q2G6</accession>